<gene>
    <name evidence="1" type="ORF">LBRM2904_10.0040</name>
</gene>
<protein>
    <submittedName>
        <fullName evidence="1">Gryzun</fullName>
    </submittedName>
</protein>
<evidence type="ECO:0000313" key="2">
    <source>
        <dbReference type="Proteomes" id="UP000319462"/>
    </source>
</evidence>
<dbReference type="AlphaFoldDB" id="A0A3P3YZT2"/>
<organism evidence="1 2">
    <name type="scientific">Leishmania braziliensis MHOM/BR/75/M2904</name>
    <dbReference type="NCBI Taxonomy" id="420245"/>
    <lineage>
        <taxon>Eukaryota</taxon>
        <taxon>Discoba</taxon>
        <taxon>Euglenozoa</taxon>
        <taxon>Kinetoplastea</taxon>
        <taxon>Metakinetoplastina</taxon>
        <taxon>Trypanosomatida</taxon>
        <taxon>Trypanosomatidae</taxon>
        <taxon>Leishmaniinae</taxon>
        <taxon>Leishmania</taxon>
        <taxon>Leishmania braziliensis species complex</taxon>
    </lineage>
</organism>
<dbReference type="PANTHER" id="PTHR14374:SF0">
    <property type="entry name" value="TRAFFICKING PROTEIN PARTICLE COMPLEX SUBUNIT 11"/>
    <property type="match status" value="1"/>
</dbReference>
<evidence type="ECO:0000313" key="1">
    <source>
        <dbReference type="EMBL" id="SYZ63380.1"/>
    </source>
</evidence>
<dbReference type="EMBL" id="LS997609">
    <property type="protein sequence ID" value="SYZ63380.1"/>
    <property type="molecule type" value="Genomic_DNA"/>
</dbReference>
<dbReference type="PANTHER" id="PTHR14374">
    <property type="entry name" value="FOIE GRAS"/>
    <property type="match status" value="1"/>
</dbReference>
<dbReference type="Proteomes" id="UP000319462">
    <property type="component" value="Chromosome 10"/>
</dbReference>
<accession>A0A3P3YZT2</accession>
<name>A0A3P3YZT2_LEIBR</name>
<sequence>MNFLTTVYSDASYRFYCDVSPRFCVAVVASPVEDAETVSQMLQQASPRMIVVCTDKVATNTAIKSEPSCGARQLLRSNWCHKHQSSLFSCIVLVCFLDRLGAGATAEKAAEELVLCLGAAVESIHCDIVFAPVLKANADGKERLSDNIEKRLRSLLGSRFAGCALQTREDGMWRGTAALQHLVFESTVAYHKGEVHRLRDRKKRIKDDPEQQLLLPRLHFKIGWHYLVLHDFSSARVQMLSGLRKIKSLFPLFPSFQARLCGSVFLWHFLFCISMSGGHLSSSSEVYEEIRCFTAWVSLAYGGSVKDECQTVVFVLTKAMEAEWLEYLARKTENLAVRQRCDYLVAAAQALQDCDAFLPSRKEGSVVEAPLYIGEEELLYNHASALWKSFDKNAFRCRIARILEEAKTLVSSRETEVDYLTLLVGDQLIDGVPDVEVIDRILLKASGMIISRLAEMAWGAASSWSVQSPRLTAALLLHGCVDALGYADQERYHLRMRELEGRLKSDVVLEYPKERLQAPFTAIAYFDEEGAKVVGDSARVVIMLFSTSVMCINVDVCMLTLSYTSVAGTADTQLPFSPARSVTLCVASPQELVVDVPLSHSGELLCTSLAADVHVGGVRVATRWRFAVGSSSVGGMPATSTRVVFSAKISRQVLQVSNPPTIFRVKCPSLLQAVEGECAECDIIISCGSLGVRNGCMTLPHEPKLFRVVCWSSANEPLLVTETCGQVHFAVPDVASGESVHLLVSIACIRCAEFRLPVTFEYSADRYGGVSCCRTLQISVDPPFNAEHSMMGESLWGDAAAALSVPSTRLSYVQYDKSVLVKAADIFSSPLITNWKDDCALYFFTKETTAKEFVFQLGDTVTLCCTFRCTAKRGITFLHAEVTGGDDVDVLSCYCGEESSYLEEGECVTMVVRFQATRLGRLNPGFIRVFFAPQRTATRLYSDVCIPTVYIEDLGVQVTANYPLVTPYGLPLALDISIYNATGALFIGELSLDPQADNFLCAATTRKSLQIGPAERDVTRCMLTPLCAGELRLPRFHVRCGVTSRLVAIADESYVVHVLPCGSQE</sequence>
<proteinExistence type="predicted"/>
<reference evidence="1 2" key="1">
    <citation type="submission" date="2018-09" db="EMBL/GenBank/DDBJ databases">
        <authorList>
            <person name="Peiro R."/>
            <person name="Begona"/>
            <person name="Cbmso G."/>
            <person name="Lopez M."/>
            <person name="Gonzalez S."/>
        </authorList>
    </citation>
    <scope>NUCLEOTIDE SEQUENCE [LARGE SCALE GENOMIC DNA]</scope>
</reference>